<dbReference type="InterPro" id="IPR004323">
    <property type="entry name" value="Ion_tolerance_CutA"/>
</dbReference>
<dbReference type="InterPro" id="IPR015867">
    <property type="entry name" value="N-reg_PII/ATP_PRibTrfase_C"/>
</dbReference>
<comment type="caution">
    <text evidence="2">The sequence shown here is derived from an EMBL/GenBank/DDBJ whole genome shotgun (WGS) entry which is preliminary data.</text>
</comment>
<dbReference type="Proteomes" id="UP000807309">
    <property type="component" value="Unassembled WGS sequence"/>
</dbReference>
<dbReference type="PANTHER" id="PTHR23419:SF8">
    <property type="entry name" value="FI09726P"/>
    <property type="match status" value="1"/>
</dbReference>
<dbReference type="EMBL" id="JADLRE010000003">
    <property type="protein sequence ID" value="MBF6224476.1"/>
    <property type="molecule type" value="Genomic_DNA"/>
</dbReference>
<dbReference type="RefSeq" id="WP_195031839.1">
    <property type="nucleotide sequence ID" value="NZ_JADLRE010000003.1"/>
</dbReference>
<organism evidence="2 3">
    <name type="scientific">Nocardia abscessus</name>
    <dbReference type="NCBI Taxonomy" id="120957"/>
    <lineage>
        <taxon>Bacteria</taxon>
        <taxon>Bacillati</taxon>
        <taxon>Actinomycetota</taxon>
        <taxon>Actinomycetes</taxon>
        <taxon>Mycobacteriales</taxon>
        <taxon>Nocardiaceae</taxon>
        <taxon>Nocardia</taxon>
    </lineage>
</organism>
<evidence type="ECO:0000313" key="2">
    <source>
        <dbReference type="EMBL" id="MBF6224476.1"/>
    </source>
</evidence>
<keyword evidence="3" id="KW-1185">Reference proteome</keyword>
<proteinExistence type="inferred from homology"/>
<reference evidence="2 3" key="1">
    <citation type="submission" date="2020-10" db="EMBL/GenBank/DDBJ databases">
        <title>Identification of Nocardia species via Next-generation sequencing and recognition of intraspecies genetic diversity.</title>
        <authorList>
            <person name="Li P."/>
            <person name="Li P."/>
            <person name="Lu B."/>
        </authorList>
    </citation>
    <scope>NUCLEOTIDE SEQUENCE [LARGE SCALE GENOMIC DNA]</scope>
    <source>
        <strain evidence="2 3">N-11</strain>
    </source>
</reference>
<comment type="similarity">
    <text evidence="1">Belongs to the CutA family.</text>
</comment>
<dbReference type="InterPro" id="IPR011322">
    <property type="entry name" value="N-reg_PII-like_a/b"/>
</dbReference>
<dbReference type="PANTHER" id="PTHR23419">
    <property type="entry name" value="DIVALENT CATION TOLERANCE CUTA-RELATED"/>
    <property type="match status" value="1"/>
</dbReference>
<dbReference type="Gene3D" id="3.30.70.120">
    <property type="match status" value="1"/>
</dbReference>
<evidence type="ECO:0000256" key="1">
    <source>
        <dbReference type="ARBA" id="ARBA00010169"/>
    </source>
</evidence>
<accession>A0ABS0C263</accession>
<sequence>MATPSVWSITTTTPTEEPAQTIARAAVTEKLAAGAFITGPIKSVFWHLGESGEGQEWRVELRTSTASRDKLAARIKELHPWDNPELTGQPIEWCPDEYADWVERSTSALE</sequence>
<dbReference type="Pfam" id="PF03091">
    <property type="entry name" value="CutA1"/>
    <property type="match status" value="1"/>
</dbReference>
<dbReference type="SUPFAM" id="SSF54913">
    <property type="entry name" value="GlnB-like"/>
    <property type="match status" value="1"/>
</dbReference>
<evidence type="ECO:0000313" key="3">
    <source>
        <dbReference type="Proteomes" id="UP000807309"/>
    </source>
</evidence>
<protein>
    <submittedName>
        <fullName evidence="2">Divalent-cation tolerance protein CutA</fullName>
    </submittedName>
</protein>
<name>A0ABS0C263_9NOCA</name>
<gene>
    <name evidence="2" type="ORF">IU470_05030</name>
</gene>